<dbReference type="PROSITE" id="PS50330">
    <property type="entry name" value="UIM"/>
    <property type="match status" value="2"/>
</dbReference>
<evidence type="ECO:0000313" key="6">
    <source>
        <dbReference type="Proteomes" id="UP000076078"/>
    </source>
</evidence>
<dbReference type="GO" id="GO:0005829">
    <property type="term" value="C:cytosol"/>
    <property type="evidence" value="ECO:0007669"/>
    <property type="project" value="TreeGrafter"/>
</dbReference>
<feature type="domain" description="VWFA" evidence="4">
    <location>
        <begin position="1"/>
        <end position="100"/>
    </location>
</feature>
<dbReference type="InterPro" id="IPR027040">
    <property type="entry name" value="PSMD4"/>
</dbReference>
<evidence type="ECO:0000256" key="2">
    <source>
        <dbReference type="ARBA" id="ARBA00022942"/>
    </source>
</evidence>
<evidence type="ECO:0000256" key="3">
    <source>
        <dbReference type="SAM" id="MobiDB-lite"/>
    </source>
</evidence>
<feature type="region of interest" description="Disordered" evidence="3">
    <location>
        <begin position="262"/>
        <end position="327"/>
    </location>
</feature>
<dbReference type="GO" id="GO:0005634">
    <property type="term" value="C:nucleus"/>
    <property type="evidence" value="ECO:0007669"/>
    <property type="project" value="TreeGrafter"/>
</dbReference>
<dbReference type="AlphaFoldDB" id="A0A151ZDY0"/>
<dbReference type="FunFam" id="3.40.50.410:FF:000005">
    <property type="entry name" value="26S proteasome non-ATPase regulatory subunit 4"/>
    <property type="match status" value="1"/>
</dbReference>
<dbReference type="InParanoid" id="A0A151ZDY0"/>
<dbReference type="SMART" id="SM00726">
    <property type="entry name" value="UIM"/>
    <property type="match status" value="2"/>
</dbReference>
<comment type="similarity">
    <text evidence="1">Belongs to the proteasome subunit S5A family.</text>
</comment>
<name>A0A151ZDY0_TIELA</name>
<dbReference type="Pfam" id="PF13519">
    <property type="entry name" value="VWA_2"/>
    <property type="match status" value="1"/>
</dbReference>
<dbReference type="GO" id="GO:0008540">
    <property type="term" value="C:proteasome regulatory particle, base subcomplex"/>
    <property type="evidence" value="ECO:0007669"/>
    <property type="project" value="TreeGrafter"/>
</dbReference>
<sequence>MRNGDFTPSRYDAQKDAVNLVCSAKTQSNPESCIALMSMAGKTPEVLVTLTQDLSKVLSTCQDAKIYGKTDFSTSMQIAQLALRHRQNKHQHPRIIAFIGSPLSETKEELSALGKRLKKNGVAVDIINFGEISENSEKLDIFLNDVNNNDESHLLTVPSGPHVLSDIILQSPIIGEGNSGNVYGSEFINPDTDPDLAMALKLSLEEEKQRQEREKKSREDQSGGSTQTSGTTTTTTTANNNDINFEDDPELAEALALSMQTDKMDTSTTTTNNTSSTTNDTAFGDQDFINSTLSSLPGVDPSRIKNALESLQKKDDDKKDDQNKEQK</sequence>
<dbReference type="Gene3D" id="1.10.287.3990">
    <property type="match status" value="1"/>
</dbReference>
<feature type="compositionally biased region" description="Basic and acidic residues" evidence="3">
    <location>
        <begin position="311"/>
        <end position="327"/>
    </location>
</feature>
<dbReference type="InterPro" id="IPR003903">
    <property type="entry name" value="UIM_dom"/>
</dbReference>
<dbReference type="EMBL" id="LODT01000031">
    <property type="protein sequence ID" value="KYQ92135.1"/>
    <property type="molecule type" value="Genomic_DNA"/>
</dbReference>
<protein>
    <submittedName>
        <fullName evidence="5">Type A von Willebrand factor domain-containing protein</fullName>
    </submittedName>
</protein>
<dbReference type="STRING" id="361077.A0A151ZDY0"/>
<dbReference type="OMA" id="QMSMQDQ"/>
<accession>A0A151ZDY0</accession>
<feature type="compositionally biased region" description="Low complexity" evidence="3">
    <location>
        <begin position="222"/>
        <end position="237"/>
    </location>
</feature>
<dbReference type="FunCoup" id="A0A151ZDY0">
    <property type="interactions" value="676"/>
</dbReference>
<dbReference type="PANTHER" id="PTHR10223">
    <property type="entry name" value="26S PROTEASOME NON-ATPASE REGULATORY SUBUNIT 4"/>
    <property type="match status" value="1"/>
</dbReference>
<evidence type="ECO:0000313" key="5">
    <source>
        <dbReference type="EMBL" id="KYQ92135.1"/>
    </source>
</evidence>
<organism evidence="5 6">
    <name type="scientific">Tieghemostelium lacteum</name>
    <name type="common">Slime mold</name>
    <name type="synonym">Dictyostelium lacteum</name>
    <dbReference type="NCBI Taxonomy" id="361077"/>
    <lineage>
        <taxon>Eukaryota</taxon>
        <taxon>Amoebozoa</taxon>
        <taxon>Evosea</taxon>
        <taxon>Eumycetozoa</taxon>
        <taxon>Dictyostelia</taxon>
        <taxon>Dictyosteliales</taxon>
        <taxon>Raperosteliaceae</taxon>
        <taxon>Tieghemostelium</taxon>
    </lineage>
</organism>
<dbReference type="InterPro" id="IPR002035">
    <property type="entry name" value="VWF_A"/>
</dbReference>
<dbReference type="OrthoDB" id="1731724at2759"/>
<dbReference type="Proteomes" id="UP000076078">
    <property type="component" value="Unassembled WGS sequence"/>
</dbReference>
<dbReference type="GO" id="GO:0031593">
    <property type="term" value="F:polyubiquitin modification-dependent protein binding"/>
    <property type="evidence" value="ECO:0007669"/>
    <property type="project" value="TreeGrafter"/>
</dbReference>
<reference evidence="5 6" key="1">
    <citation type="submission" date="2015-12" db="EMBL/GenBank/DDBJ databases">
        <title>Dictyostelia acquired genes for synthesis and detection of signals that induce cell-type specialization by lateral gene transfer from prokaryotes.</title>
        <authorList>
            <person name="Gloeckner G."/>
            <person name="Schaap P."/>
        </authorList>
    </citation>
    <scope>NUCLEOTIDE SEQUENCE [LARGE SCALE GENOMIC DNA]</scope>
    <source>
        <strain evidence="5 6">TK</strain>
    </source>
</reference>
<dbReference type="InterPro" id="IPR036465">
    <property type="entry name" value="vWFA_dom_sf"/>
</dbReference>
<comment type="caution">
    <text evidence="5">The sequence shown here is derived from an EMBL/GenBank/DDBJ whole genome shotgun (WGS) entry which is preliminary data.</text>
</comment>
<evidence type="ECO:0000256" key="1">
    <source>
        <dbReference type="ARBA" id="ARBA00005574"/>
    </source>
</evidence>
<feature type="compositionally biased region" description="Basic and acidic residues" evidence="3">
    <location>
        <begin position="206"/>
        <end position="221"/>
    </location>
</feature>
<dbReference type="PANTHER" id="PTHR10223:SF0">
    <property type="entry name" value="26S PROTEASOME NON-ATPASE REGULATORY SUBUNIT 4"/>
    <property type="match status" value="1"/>
</dbReference>
<gene>
    <name evidence="5" type="ORF">DLAC_06976</name>
</gene>
<dbReference type="Gene3D" id="3.40.50.410">
    <property type="entry name" value="von Willebrand factor, type A domain"/>
    <property type="match status" value="1"/>
</dbReference>
<keyword evidence="6" id="KW-1185">Reference proteome</keyword>
<proteinExistence type="inferred from homology"/>
<keyword evidence="2" id="KW-0647">Proteasome</keyword>
<feature type="compositionally biased region" description="Low complexity" evidence="3">
    <location>
        <begin position="266"/>
        <end position="281"/>
    </location>
</feature>
<dbReference type="GO" id="GO:0043161">
    <property type="term" value="P:proteasome-mediated ubiquitin-dependent protein catabolic process"/>
    <property type="evidence" value="ECO:0007669"/>
    <property type="project" value="TreeGrafter"/>
</dbReference>
<evidence type="ECO:0000259" key="4">
    <source>
        <dbReference type="Pfam" id="PF13519"/>
    </source>
</evidence>
<feature type="region of interest" description="Disordered" evidence="3">
    <location>
        <begin position="206"/>
        <end position="245"/>
    </location>
</feature>
<dbReference type="SUPFAM" id="SSF53300">
    <property type="entry name" value="vWA-like"/>
    <property type="match status" value="1"/>
</dbReference>